<evidence type="ECO:0000313" key="1">
    <source>
        <dbReference type="EMBL" id="KAK1862160.1"/>
    </source>
</evidence>
<reference evidence="1" key="1">
    <citation type="submission" date="2019-11" db="EMBL/GenBank/DDBJ databases">
        <title>Nori genome reveals adaptations in red seaweeds to the harsh intertidal environment.</title>
        <authorList>
            <person name="Wang D."/>
            <person name="Mao Y."/>
        </authorList>
    </citation>
    <scope>NUCLEOTIDE SEQUENCE</scope>
    <source>
        <tissue evidence="1">Gametophyte</tissue>
    </source>
</reference>
<proteinExistence type="predicted"/>
<gene>
    <name evidence="1" type="ORF">I4F81_004736</name>
</gene>
<organism evidence="1 2">
    <name type="scientific">Pyropia yezoensis</name>
    <name type="common">Susabi-nori</name>
    <name type="synonym">Porphyra yezoensis</name>
    <dbReference type="NCBI Taxonomy" id="2788"/>
    <lineage>
        <taxon>Eukaryota</taxon>
        <taxon>Rhodophyta</taxon>
        <taxon>Bangiophyceae</taxon>
        <taxon>Bangiales</taxon>
        <taxon>Bangiaceae</taxon>
        <taxon>Pyropia</taxon>
    </lineage>
</organism>
<sequence length="240" mass="25197">MLGLIARRMAGRFPSPSDSLRGSPRVNLGFTSFPVPQPCMSAGGVGVGGAPLAVTRRSTGVQCWVLGMPAGRASLLGRSGGVSGGGAFGTCRRAASPMLCAPLSAAAGSDGPVPVSAVGPVRGLSMGDREALLPLEYPEHPAKLKGPHKPVVVNGVLRRFLGRGVSTRPAITRDISLYMRARGLQVQDDRTKFRPDANLRAILGVEECTFLQVRGQHVPCKGRQATSLIRSSPCIWVRIP</sequence>
<dbReference type="EMBL" id="CM020618">
    <property type="protein sequence ID" value="KAK1862160.1"/>
    <property type="molecule type" value="Genomic_DNA"/>
</dbReference>
<protein>
    <submittedName>
        <fullName evidence="1">Uncharacterized protein</fullName>
    </submittedName>
</protein>
<comment type="caution">
    <text evidence="1">The sequence shown here is derived from an EMBL/GenBank/DDBJ whole genome shotgun (WGS) entry which is preliminary data.</text>
</comment>
<dbReference type="Proteomes" id="UP000798662">
    <property type="component" value="Chromosome 1"/>
</dbReference>
<name>A0ACC3BWP7_PYRYE</name>
<accession>A0ACC3BWP7</accession>
<evidence type="ECO:0000313" key="2">
    <source>
        <dbReference type="Proteomes" id="UP000798662"/>
    </source>
</evidence>
<keyword evidence="2" id="KW-1185">Reference proteome</keyword>